<evidence type="ECO:0000256" key="1">
    <source>
        <dbReference type="ARBA" id="ARBA00004953"/>
    </source>
</evidence>
<evidence type="ECO:0000256" key="5">
    <source>
        <dbReference type="ARBA" id="ARBA00022679"/>
    </source>
</evidence>
<dbReference type="InterPro" id="IPR014777">
    <property type="entry name" value="4pyrrole_Mease_sub1"/>
</dbReference>
<reference evidence="9" key="1">
    <citation type="submission" date="2020-08" db="EMBL/GenBank/DDBJ databases">
        <title>Genome public.</title>
        <authorList>
            <person name="Liu C."/>
            <person name="Sun Q."/>
        </authorList>
    </citation>
    <scope>NUCLEOTIDE SEQUENCE</scope>
    <source>
        <strain evidence="9">N12</strain>
    </source>
</reference>
<dbReference type="EMBL" id="JACRTF010000001">
    <property type="protein sequence ID" value="MBC8594593.1"/>
    <property type="molecule type" value="Genomic_DNA"/>
</dbReference>
<dbReference type="InterPro" id="IPR035996">
    <property type="entry name" value="4pyrrol_Methylase_sf"/>
</dbReference>
<dbReference type="InterPro" id="IPR003043">
    <property type="entry name" value="Uropor_MeTrfase_CS"/>
</dbReference>
<keyword evidence="5" id="KW-0808">Transferase</keyword>
<dbReference type="RefSeq" id="WP_262435686.1">
    <property type="nucleotide sequence ID" value="NZ_JACRTF010000001.1"/>
</dbReference>
<evidence type="ECO:0000313" key="10">
    <source>
        <dbReference type="Proteomes" id="UP000651085"/>
    </source>
</evidence>
<proteinExistence type="inferred from homology"/>
<evidence type="ECO:0000256" key="2">
    <source>
        <dbReference type="ARBA" id="ARBA00005879"/>
    </source>
</evidence>
<evidence type="ECO:0000256" key="3">
    <source>
        <dbReference type="ARBA" id="ARBA00022573"/>
    </source>
</evidence>
<organism evidence="9 10">
    <name type="scientific">Jilunia laotingensis</name>
    <dbReference type="NCBI Taxonomy" id="2763675"/>
    <lineage>
        <taxon>Bacteria</taxon>
        <taxon>Pseudomonadati</taxon>
        <taxon>Bacteroidota</taxon>
        <taxon>Bacteroidia</taxon>
        <taxon>Bacteroidales</taxon>
        <taxon>Bacteroidaceae</taxon>
        <taxon>Jilunia</taxon>
    </lineage>
</organism>
<dbReference type="PROSITE" id="PS00839">
    <property type="entry name" value="SUMT_1"/>
    <property type="match status" value="1"/>
</dbReference>
<evidence type="ECO:0000256" key="4">
    <source>
        <dbReference type="ARBA" id="ARBA00022603"/>
    </source>
</evidence>
<dbReference type="Gene3D" id="3.30.950.10">
    <property type="entry name" value="Methyltransferase, Cobalt-precorrin-4 Transmethylase, Domain 2"/>
    <property type="match status" value="1"/>
</dbReference>
<gene>
    <name evidence="9" type="ORF">H8744_15385</name>
</gene>
<dbReference type="Proteomes" id="UP000651085">
    <property type="component" value="Unassembled WGS sequence"/>
</dbReference>
<dbReference type="GO" id="GO:0009236">
    <property type="term" value="P:cobalamin biosynthetic process"/>
    <property type="evidence" value="ECO:0007669"/>
    <property type="project" value="UniProtKB-UniRule"/>
</dbReference>
<dbReference type="PIRSF" id="PIRSF036427">
    <property type="entry name" value="Precrrn-2_mtase"/>
    <property type="match status" value="1"/>
</dbReference>
<dbReference type="Pfam" id="PF00590">
    <property type="entry name" value="TP_methylase"/>
    <property type="match status" value="1"/>
</dbReference>
<keyword evidence="6" id="KW-0949">S-adenosyl-L-methionine</keyword>
<keyword evidence="4" id="KW-0489">Methyltransferase</keyword>
<dbReference type="CDD" id="cd11645">
    <property type="entry name" value="Precorrin_2_C20_MT"/>
    <property type="match status" value="1"/>
</dbReference>
<comment type="similarity">
    <text evidence="2 7">Belongs to the precorrin methyltransferase family.</text>
</comment>
<evidence type="ECO:0000256" key="7">
    <source>
        <dbReference type="PIRNR" id="PIRNR036427"/>
    </source>
</evidence>
<comment type="pathway">
    <text evidence="1">Cofactor biosynthesis; adenosylcobalamin biosynthesis.</text>
</comment>
<accession>A0A926F5J0</accession>
<evidence type="ECO:0000313" key="9">
    <source>
        <dbReference type="EMBL" id="MBC8594593.1"/>
    </source>
</evidence>
<dbReference type="PANTHER" id="PTHR43467">
    <property type="entry name" value="COBALT-PRECORRIN-2 C(20)-METHYLTRANSFERASE"/>
    <property type="match status" value="1"/>
</dbReference>
<dbReference type="GO" id="GO:0032259">
    <property type="term" value="P:methylation"/>
    <property type="evidence" value="ECO:0007669"/>
    <property type="project" value="UniProtKB-KW"/>
</dbReference>
<evidence type="ECO:0000256" key="6">
    <source>
        <dbReference type="ARBA" id="ARBA00022691"/>
    </source>
</evidence>
<comment type="caution">
    <text evidence="9">The sequence shown here is derived from an EMBL/GenBank/DDBJ whole genome shotgun (WGS) entry which is preliminary data.</text>
</comment>
<dbReference type="PANTHER" id="PTHR43467:SF2">
    <property type="entry name" value="COBALT-PRECORRIN-2 C(20)-METHYLTRANSFERASE"/>
    <property type="match status" value="1"/>
</dbReference>
<name>A0A926F5J0_9BACT</name>
<dbReference type="AlphaFoldDB" id="A0A926F5J0"/>
<keyword evidence="10" id="KW-1185">Reference proteome</keyword>
<dbReference type="InterPro" id="IPR014776">
    <property type="entry name" value="4pyrrole_Mease_sub2"/>
</dbReference>
<dbReference type="InterPro" id="IPR012382">
    <property type="entry name" value="CobI/CbiL"/>
</dbReference>
<keyword evidence="3" id="KW-0169">Cobalamin biosynthesis</keyword>
<dbReference type="Gene3D" id="3.40.1010.10">
    <property type="entry name" value="Cobalt-precorrin-4 Transmethylase, Domain 1"/>
    <property type="match status" value="1"/>
</dbReference>
<dbReference type="GO" id="GO:0030788">
    <property type="term" value="F:precorrin-2 C20-methyltransferase activity"/>
    <property type="evidence" value="ECO:0007669"/>
    <property type="project" value="InterPro"/>
</dbReference>
<dbReference type="InterPro" id="IPR000878">
    <property type="entry name" value="4pyrrol_Mease"/>
</dbReference>
<protein>
    <submittedName>
        <fullName evidence="9">Precorrin-2 C(20)-methyltransferase</fullName>
    </submittedName>
</protein>
<feature type="domain" description="Tetrapyrrole methylase" evidence="8">
    <location>
        <begin position="5"/>
        <end position="210"/>
    </location>
</feature>
<evidence type="ECO:0000259" key="8">
    <source>
        <dbReference type="Pfam" id="PF00590"/>
    </source>
</evidence>
<sequence length="236" mass="26667">MKDIQFVSLGPGEPELVTIKGLRTLQNADCIFCPATIGKDGKHRSRAKALLLDLGISPEQIRTFGLPMNKDRDQALEAYDQIYESALVFQQQDKQVAIVAEGDSGFYSSIHYIYDRLRNSEKPVSCIPGVPAFIAAGAMIGLHIASQEERMIVIPGIVTCTELEDYLKQKTVVVLMKLSLCTDEVHACIDKHPEYKFHYFENVGTENEYYSQDTHELQTKSFPYFSLMIIRYSEES</sequence>
<dbReference type="SUPFAM" id="SSF53790">
    <property type="entry name" value="Tetrapyrrole methylase"/>
    <property type="match status" value="1"/>
</dbReference>